<dbReference type="Proteomes" id="UP000813463">
    <property type="component" value="Chromosome 3"/>
</dbReference>
<dbReference type="PANTHER" id="PTHR33527">
    <property type="entry name" value="OS07G0274300 PROTEIN"/>
    <property type="match status" value="1"/>
</dbReference>
<evidence type="ECO:0008006" key="3">
    <source>
        <dbReference type="Google" id="ProtNLM"/>
    </source>
</evidence>
<evidence type="ECO:0000313" key="1">
    <source>
        <dbReference type="Proteomes" id="UP000813463"/>
    </source>
</evidence>
<reference evidence="2" key="2">
    <citation type="submission" date="2025-08" db="UniProtKB">
        <authorList>
            <consortium name="RefSeq"/>
        </authorList>
    </citation>
    <scope>IDENTIFICATION</scope>
    <source>
        <tissue evidence="2">Leaf</tissue>
    </source>
</reference>
<keyword evidence="1" id="KW-1185">Reference proteome</keyword>
<protein>
    <recommendedName>
        <fullName evidence="3">RRM domain-containing protein</fullName>
    </recommendedName>
</protein>
<accession>A0ABM3RF51</accession>
<dbReference type="GeneID" id="130469241"/>
<evidence type="ECO:0000313" key="2">
    <source>
        <dbReference type="RefSeq" id="XP_056694243.1"/>
    </source>
</evidence>
<name>A0ABM3RF51_SPIOL</name>
<organism evidence="1 2">
    <name type="scientific">Spinacia oleracea</name>
    <name type="common">Spinach</name>
    <dbReference type="NCBI Taxonomy" id="3562"/>
    <lineage>
        <taxon>Eukaryota</taxon>
        <taxon>Viridiplantae</taxon>
        <taxon>Streptophyta</taxon>
        <taxon>Embryophyta</taxon>
        <taxon>Tracheophyta</taxon>
        <taxon>Spermatophyta</taxon>
        <taxon>Magnoliopsida</taxon>
        <taxon>eudicotyledons</taxon>
        <taxon>Gunneridae</taxon>
        <taxon>Pentapetalae</taxon>
        <taxon>Caryophyllales</taxon>
        <taxon>Chenopodiaceae</taxon>
        <taxon>Chenopodioideae</taxon>
        <taxon>Anserineae</taxon>
        <taxon>Spinacia</taxon>
    </lineage>
</organism>
<sequence length="407" mass="46561">MYIFILYKFFDIILFVFTKISKNKISKNKIMASSSSSSSSSFFNNEKELIETTITQEEFFAFHNIDRQLFARLVFSMRREPMEAMHAAAFWLWLERLNMAQYVATLLTYSDEVFKVVFEETFLCLRVVELDTFVVHGKDVILIQSIVGKFKDGVKVNLRFFHDNRISILLGIGHFIENICLRAFQDLIQTALENRANPVNYNIQYLPEPSVVGGVHGGGGGGFSPAPRPALPHELGIIHPSLRVGEMSVPLKSDQSNVSGNSVISNTNYGLENQPQVLQGDLLVDQLLSQLRLNENSWAQKFEDKSNLLPSERTIFLTFSKGYPILENELREFFNRTFGDIIEMLYMQEVSEKEQPLYARLVVRDARAMEIVLSEQGRSKFSINGKHVWARKYVRKNPHSPPTSPTK</sequence>
<gene>
    <name evidence="2" type="primary">LOC130469241</name>
</gene>
<proteinExistence type="predicted"/>
<dbReference type="PANTHER" id="PTHR33527:SF28">
    <property type="entry name" value="GB|AAD43168.1"/>
    <property type="match status" value="1"/>
</dbReference>
<dbReference type="RefSeq" id="XP_056694243.1">
    <property type="nucleotide sequence ID" value="XM_056838265.1"/>
</dbReference>
<reference evidence="1" key="1">
    <citation type="journal article" date="2021" name="Nat. Commun.">
        <title>Genomic analyses provide insights into spinach domestication and the genetic basis of agronomic traits.</title>
        <authorList>
            <person name="Cai X."/>
            <person name="Sun X."/>
            <person name="Xu C."/>
            <person name="Sun H."/>
            <person name="Wang X."/>
            <person name="Ge C."/>
            <person name="Zhang Z."/>
            <person name="Wang Q."/>
            <person name="Fei Z."/>
            <person name="Jiao C."/>
            <person name="Wang Q."/>
        </authorList>
    </citation>
    <scope>NUCLEOTIDE SEQUENCE [LARGE SCALE GENOMIC DNA]</scope>
    <source>
        <strain evidence="1">cv. Varoflay</strain>
    </source>
</reference>